<keyword evidence="4" id="KW-1185">Reference proteome</keyword>
<accession>A0AAJ0DDC5</accession>
<comment type="caution">
    <text evidence="3">The sequence shown here is derived from an EMBL/GenBank/DDBJ whole genome shotgun (WGS) entry which is preliminary data.</text>
</comment>
<evidence type="ECO:0000256" key="2">
    <source>
        <dbReference type="ARBA" id="ARBA00023604"/>
    </source>
</evidence>
<proteinExistence type="inferred from homology"/>
<dbReference type="GO" id="GO:0016491">
    <property type="term" value="F:oxidoreductase activity"/>
    <property type="evidence" value="ECO:0007669"/>
    <property type="project" value="UniProtKB-KW"/>
</dbReference>
<dbReference type="AlphaFoldDB" id="A0AAJ0DDC5"/>
<dbReference type="PANTHER" id="PTHR34598">
    <property type="entry name" value="BLL6449 PROTEIN"/>
    <property type="match status" value="1"/>
</dbReference>
<evidence type="ECO:0000313" key="4">
    <source>
        <dbReference type="Proteomes" id="UP001271007"/>
    </source>
</evidence>
<evidence type="ECO:0000256" key="1">
    <source>
        <dbReference type="ARBA" id="ARBA00023002"/>
    </source>
</evidence>
<dbReference type="EMBL" id="JAWDJX010000055">
    <property type="protein sequence ID" value="KAK3047901.1"/>
    <property type="molecule type" value="Genomic_DNA"/>
</dbReference>
<comment type="similarity">
    <text evidence="2">Belongs to the asaB hydroxylase/desaturase family.</text>
</comment>
<reference evidence="3" key="1">
    <citation type="submission" date="2023-04" db="EMBL/GenBank/DDBJ databases">
        <title>Black Yeasts Isolated from many extreme environments.</title>
        <authorList>
            <person name="Coleine C."/>
            <person name="Stajich J.E."/>
            <person name="Selbmann L."/>
        </authorList>
    </citation>
    <scope>NUCLEOTIDE SEQUENCE</scope>
    <source>
        <strain evidence="3">CCFEE 5312</strain>
    </source>
</reference>
<dbReference type="InterPro" id="IPR044053">
    <property type="entry name" value="AsaB-like"/>
</dbReference>
<gene>
    <name evidence="3" type="ORF">LTR09_010726</name>
</gene>
<protein>
    <submittedName>
        <fullName evidence="3">Uncharacterized protein</fullName>
    </submittedName>
</protein>
<evidence type="ECO:0000313" key="3">
    <source>
        <dbReference type="EMBL" id="KAK3047901.1"/>
    </source>
</evidence>
<keyword evidence="1" id="KW-0560">Oxidoreductase</keyword>
<dbReference type="Proteomes" id="UP001271007">
    <property type="component" value="Unassembled WGS sequence"/>
</dbReference>
<dbReference type="PANTHER" id="PTHR34598:SF3">
    <property type="entry name" value="OXIDOREDUCTASE AN1597"/>
    <property type="match status" value="1"/>
</dbReference>
<name>A0AAJ0DDC5_9PEZI</name>
<sequence>MATAAVAHPTDALHSEPSTLYHYLELKDGGIVQTYPGTVFEKRRKHVPHEVDIKDLRPVRSEFSLDENGFQLVDFSPKEKTFLDEAHVEQEYYPECSNLIKKLTGASYVHPVSYLCRRHTFTDAQGDALAKEDTDFVTKHNPAVWLNG</sequence>
<organism evidence="3 4">
    <name type="scientific">Extremus antarcticus</name>
    <dbReference type="NCBI Taxonomy" id="702011"/>
    <lineage>
        <taxon>Eukaryota</taxon>
        <taxon>Fungi</taxon>
        <taxon>Dikarya</taxon>
        <taxon>Ascomycota</taxon>
        <taxon>Pezizomycotina</taxon>
        <taxon>Dothideomycetes</taxon>
        <taxon>Dothideomycetidae</taxon>
        <taxon>Mycosphaerellales</taxon>
        <taxon>Extremaceae</taxon>
        <taxon>Extremus</taxon>
    </lineage>
</organism>